<keyword evidence="1 2" id="KW-0456">Lyase</keyword>
<dbReference type="InterPro" id="IPR001106">
    <property type="entry name" value="Aromatic_Lyase"/>
</dbReference>
<name>A0A4Q2UIP7_9BACT</name>
<dbReference type="CDD" id="cd00332">
    <property type="entry name" value="PAL-HAL"/>
    <property type="match status" value="1"/>
</dbReference>
<evidence type="ECO:0000313" key="3">
    <source>
        <dbReference type="Proteomes" id="UP000290407"/>
    </source>
</evidence>
<dbReference type="AlphaFoldDB" id="A0A4Q2UIP7"/>
<sequence length="533" mass="59697">MATVLGSGHTTLAQLRRILFQHDTVALDDQALQRVRDSYRFLTSFTQDKLIYGINTGFGPMAQYRISDEDQLQLQYNLIRSHASGLGKPLDPIYTKALMLARLSSLLKGYSGVHPETVELLLAFINNDISPAVYEHGSVGASGDLVQLAHLALCLIGEGRVKHDGEWKPTELVMAQHGLQPLTIHLREGLALINGTSCMTGIGLVNVLHAQNLLNWSIVASSFVVELVRSYDDHYSEELNAVKQHYGQRYVAAKMRQLLRVSRLTRKRDEHLYDHKVTETVLTDKVQEYYSIRCVPQILGPVYDTISETLKVVMNEFNSVNDNPIIDAQRQNVFHGGNFHGDYVSLAMDKLKIATTRLSMLTERQLNFLLNDKLNQILPPFVNLGTLGLNLGMQGAQFVATSTTAESQTLSFPMYAHSIPNNNDNQDIVSMGTNAALLTAKVIENTYHVMAVHLLTLVQAVDYLQLADQLTPPLRAVYTELRALVPTFSADDIMHEKLNLVVQHVRTRQLRFEAVPFNQPAPYEEAEFDKHVA</sequence>
<dbReference type="Gene3D" id="1.20.200.10">
    <property type="entry name" value="Fumarase/aspartase (Central domain)"/>
    <property type="match status" value="1"/>
</dbReference>
<dbReference type="PANTHER" id="PTHR10362">
    <property type="entry name" value="HISTIDINE AMMONIA-LYASE"/>
    <property type="match status" value="1"/>
</dbReference>
<evidence type="ECO:0000313" key="2">
    <source>
        <dbReference type="EMBL" id="RYC68452.1"/>
    </source>
</evidence>
<keyword evidence="3" id="KW-1185">Reference proteome</keyword>
<accession>A0A4Q2UIP7</accession>
<dbReference type="Gene3D" id="1.10.275.10">
    <property type="entry name" value="Fumarase/aspartase (N-terminal domain)"/>
    <property type="match status" value="1"/>
</dbReference>
<organism evidence="2 3">
    <name type="scientific">Spirosoma sordidisoli</name>
    <dbReference type="NCBI Taxonomy" id="2502893"/>
    <lineage>
        <taxon>Bacteria</taxon>
        <taxon>Pseudomonadati</taxon>
        <taxon>Bacteroidota</taxon>
        <taxon>Cytophagia</taxon>
        <taxon>Cytophagales</taxon>
        <taxon>Cytophagaceae</taxon>
        <taxon>Spirosoma</taxon>
    </lineage>
</organism>
<protein>
    <submittedName>
        <fullName evidence="2">Aromatic amino acid lyase</fullName>
    </submittedName>
</protein>
<gene>
    <name evidence="2" type="ORF">EQG79_19020</name>
</gene>
<dbReference type="FunFam" id="1.10.275.10:FF:000005">
    <property type="entry name" value="Histidine ammonia-lyase"/>
    <property type="match status" value="1"/>
</dbReference>
<reference evidence="2 3" key="1">
    <citation type="submission" date="2019-01" db="EMBL/GenBank/DDBJ databases">
        <title>Spirosoma flava sp. nov., a propanil-degrading bacterium isolated from herbicide-contaminated soil.</title>
        <authorList>
            <person name="Zhang L."/>
            <person name="Jiang J.-D."/>
        </authorList>
    </citation>
    <scope>NUCLEOTIDE SEQUENCE [LARGE SCALE GENOMIC DNA]</scope>
    <source>
        <strain evidence="2 3">TY50</strain>
    </source>
</reference>
<dbReference type="InterPro" id="IPR024083">
    <property type="entry name" value="Fumarase/histidase_N"/>
</dbReference>
<proteinExistence type="predicted"/>
<dbReference type="GO" id="GO:0016841">
    <property type="term" value="F:ammonia-lyase activity"/>
    <property type="evidence" value="ECO:0007669"/>
    <property type="project" value="UniProtKB-ARBA"/>
</dbReference>
<dbReference type="Pfam" id="PF00221">
    <property type="entry name" value="Lyase_aromatic"/>
    <property type="match status" value="1"/>
</dbReference>
<dbReference type="InterPro" id="IPR008948">
    <property type="entry name" value="L-Aspartase-like"/>
</dbReference>
<evidence type="ECO:0000256" key="1">
    <source>
        <dbReference type="ARBA" id="ARBA00023239"/>
    </source>
</evidence>
<dbReference type="Proteomes" id="UP000290407">
    <property type="component" value="Unassembled WGS sequence"/>
</dbReference>
<dbReference type="RefSeq" id="WP_077919560.1">
    <property type="nucleotide sequence ID" value="NZ_SBLB01000005.1"/>
</dbReference>
<comment type="caution">
    <text evidence="2">The sequence shown here is derived from an EMBL/GenBank/DDBJ whole genome shotgun (WGS) entry which is preliminary data.</text>
</comment>
<dbReference type="EMBL" id="SBLB01000005">
    <property type="protein sequence ID" value="RYC68452.1"/>
    <property type="molecule type" value="Genomic_DNA"/>
</dbReference>
<dbReference type="SUPFAM" id="SSF48557">
    <property type="entry name" value="L-aspartase-like"/>
    <property type="match status" value="1"/>
</dbReference>